<evidence type="ECO:0000256" key="1">
    <source>
        <dbReference type="SAM" id="SignalP"/>
    </source>
</evidence>
<organism evidence="2">
    <name type="scientific">Riptortus pedestris</name>
    <name type="common">Bean bug</name>
    <dbReference type="NCBI Taxonomy" id="329032"/>
    <lineage>
        <taxon>Eukaryota</taxon>
        <taxon>Metazoa</taxon>
        <taxon>Ecdysozoa</taxon>
        <taxon>Arthropoda</taxon>
        <taxon>Hexapoda</taxon>
        <taxon>Insecta</taxon>
        <taxon>Pterygota</taxon>
        <taxon>Neoptera</taxon>
        <taxon>Paraneoptera</taxon>
        <taxon>Hemiptera</taxon>
        <taxon>Heteroptera</taxon>
        <taxon>Panheteroptera</taxon>
        <taxon>Pentatomomorpha</taxon>
        <taxon>Coreoidea</taxon>
        <taxon>Alydidae</taxon>
        <taxon>Riptortus</taxon>
    </lineage>
</organism>
<feature type="chain" id="PRO_5004372610" evidence="1">
    <location>
        <begin position="18"/>
        <end position="99"/>
    </location>
</feature>
<feature type="signal peptide" evidence="1">
    <location>
        <begin position="1"/>
        <end position="17"/>
    </location>
</feature>
<evidence type="ECO:0000313" key="2">
    <source>
        <dbReference type="EMBL" id="BAN20262.1"/>
    </source>
</evidence>
<proteinExistence type="evidence at transcript level"/>
<dbReference type="EMBL" id="AK417047">
    <property type="protein sequence ID" value="BAN20262.1"/>
    <property type="molecule type" value="mRNA"/>
</dbReference>
<reference evidence="2" key="1">
    <citation type="journal article" date="2013" name="PLoS ONE">
        <title>Gene expression in gut symbiotic organ of stinkbug affected by extracellular bacterial symbiont.</title>
        <authorList>
            <person name="Futahashi R."/>
            <person name="Tanaka K."/>
            <person name="Tanahashi M."/>
            <person name="Nikoh N."/>
            <person name="Kikuchi Y."/>
            <person name="Lee B.L."/>
            <person name="Fukatsu T."/>
        </authorList>
    </citation>
    <scope>NUCLEOTIDE SEQUENCE</scope>
    <source>
        <tissue evidence="2">Midgut</tissue>
    </source>
</reference>
<dbReference type="AlphaFoldDB" id="R4WQX3"/>
<accession>R4WQX3</accession>
<protein>
    <submittedName>
        <fullName evidence="2">Cysteine rich secreted protein</fullName>
    </submittedName>
</protein>
<sequence length="99" mass="11267">MIYHLGVIILLLGCTLGKEVDKNVGYMPCSPAKHCNDNFHCCNPYWCCPDTTYCCYARGLQCCKKKPPGSTPGFEIIPPVRSNIKKTEMEDLLNMKYHY</sequence>
<name>R4WQX3_RIPPE</name>
<keyword evidence="1" id="KW-0732">Signal</keyword>